<evidence type="ECO:0000313" key="4">
    <source>
        <dbReference type="Proteomes" id="UP000006222"/>
    </source>
</evidence>
<dbReference type="NCBIfam" id="TIGR02595">
    <property type="entry name" value="PEP_CTERM"/>
    <property type="match status" value="1"/>
</dbReference>
<sequence>MGAAIGVLMMLTNVADAAVIGGSSSSSFLTADLTVAAIVSADVDIGPSISGTAPLAYDLNAPLVDVAADAGVAATITLVDVNATSVAASASSTVDGGFGSRNAVGAQSFQGFDLSIGVLPDIIAPPTIVPDVISITAEAITVTSTVDGDFGALASAGTLNVTNLQVFANGNLVATLNGDISENFNVVGLSTALAGATLTLNQQPSLTGDGASSRGLVTNAINLNLNDVNAGGVGLLSGDVLVGMTGASLNASAVPEPSSLAIFGLASVGGVFWRRRRRVASPRS</sequence>
<comment type="caution">
    <text evidence="3">The sequence shown here is derived from an EMBL/GenBank/DDBJ whole genome shotgun (WGS) entry which is preliminary data.</text>
</comment>
<gene>
    <name evidence="3" type="ORF">RBWH47_05852</name>
</gene>
<dbReference type="EMBL" id="AFAR01000219">
    <property type="protein sequence ID" value="EGF25612.1"/>
    <property type="molecule type" value="Genomic_DNA"/>
</dbReference>
<evidence type="ECO:0000256" key="1">
    <source>
        <dbReference type="SAM" id="SignalP"/>
    </source>
</evidence>
<name>F2AXI9_RHOBT</name>
<feature type="domain" description="Ice-binding protein C-terminal" evidence="2">
    <location>
        <begin position="253"/>
        <end position="276"/>
    </location>
</feature>
<dbReference type="Proteomes" id="UP000006222">
    <property type="component" value="Unassembled WGS sequence"/>
</dbReference>
<dbReference type="Pfam" id="PF07589">
    <property type="entry name" value="PEP-CTERM"/>
    <property type="match status" value="1"/>
</dbReference>
<reference evidence="3 4" key="1">
    <citation type="journal article" date="2013" name="Mar. Genomics">
        <title>Expression of sulfatases in Rhodopirellula baltica and the diversity of sulfatases in the genus Rhodopirellula.</title>
        <authorList>
            <person name="Wegner C.E."/>
            <person name="Richter-Heitmann T."/>
            <person name="Klindworth A."/>
            <person name="Klockow C."/>
            <person name="Richter M."/>
            <person name="Achstetter T."/>
            <person name="Glockner F.O."/>
            <person name="Harder J."/>
        </authorList>
    </citation>
    <scope>NUCLEOTIDE SEQUENCE [LARGE SCALE GENOMIC DNA]</scope>
    <source>
        <strain evidence="3 4">WH47</strain>
    </source>
</reference>
<accession>F2AXI9</accession>
<organism evidence="3 4">
    <name type="scientific">Rhodopirellula baltica WH47</name>
    <dbReference type="NCBI Taxonomy" id="991778"/>
    <lineage>
        <taxon>Bacteria</taxon>
        <taxon>Pseudomonadati</taxon>
        <taxon>Planctomycetota</taxon>
        <taxon>Planctomycetia</taxon>
        <taxon>Pirellulales</taxon>
        <taxon>Pirellulaceae</taxon>
        <taxon>Rhodopirellula</taxon>
    </lineage>
</organism>
<dbReference type="PATRIC" id="fig|991778.3.peg.4703"/>
<protein>
    <recommendedName>
        <fullName evidence="2">Ice-binding protein C-terminal domain-containing protein</fullName>
    </recommendedName>
</protein>
<dbReference type="AlphaFoldDB" id="F2AXI9"/>
<feature type="chain" id="PRO_5003273922" description="Ice-binding protein C-terminal domain-containing protein" evidence="1">
    <location>
        <begin position="18"/>
        <end position="284"/>
    </location>
</feature>
<keyword evidence="1" id="KW-0732">Signal</keyword>
<feature type="signal peptide" evidence="1">
    <location>
        <begin position="1"/>
        <end position="17"/>
    </location>
</feature>
<evidence type="ECO:0000313" key="3">
    <source>
        <dbReference type="EMBL" id="EGF25612.1"/>
    </source>
</evidence>
<evidence type="ECO:0000259" key="2">
    <source>
        <dbReference type="Pfam" id="PF07589"/>
    </source>
</evidence>
<proteinExistence type="predicted"/>
<dbReference type="InterPro" id="IPR013424">
    <property type="entry name" value="Ice-binding_C"/>
</dbReference>